<dbReference type="EMBL" id="PDOB01000111">
    <property type="protein sequence ID" value="PIL37769.1"/>
    <property type="molecule type" value="Genomic_DNA"/>
</dbReference>
<reference evidence="1 2" key="1">
    <citation type="submission" date="2017-10" db="EMBL/GenBank/DDBJ databases">
        <title>Massilia psychrophilum sp. nov., a novel purple-pigmented bacterium isolated from Tianshan glacier, Xinjiang Municipality, China.</title>
        <authorList>
            <person name="Wang H."/>
        </authorList>
    </citation>
    <scope>NUCLEOTIDE SEQUENCE [LARGE SCALE GENOMIC DNA]</scope>
    <source>
        <strain evidence="1 2">JCM 30813</strain>
    </source>
</reference>
<feature type="non-terminal residue" evidence="1">
    <location>
        <position position="1"/>
    </location>
</feature>
<evidence type="ECO:0000313" key="2">
    <source>
        <dbReference type="Proteomes" id="UP000228593"/>
    </source>
</evidence>
<proteinExistence type="predicted"/>
<dbReference type="Proteomes" id="UP000228593">
    <property type="component" value="Unassembled WGS sequence"/>
</dbReference>
<evidence type="ECO:0000313" key="1">
    <source>
        <dbReference type="EMBL" id="PIL37769.1"/>
    </source>
</evidence>
<comment type="caution">
    <text evidence="1">The sequence shown here is derived from an EMBL/GenBank/DDBJ whole genome shotgun (WGS) entry which is preliminary data.</text>
</comment>
<accession>A0A2G8SVH4</accession>
<name>A0A2G8SVH4_9BURK</name>
<organism evidence="1 2">
    <name type="scientific">Massilia psychrophila</name>
    <dbReference type="NCBI Taxonomy" id="1603353"/>
    <lineage>
        <taxon>Bacteria</taxon>
        <taxon>Pseudomonadati</taxon>
        <taxon>Pseudomonadota</taxon>
        <taxon>Betaproteobacteria</taxon>
        <taxon>Burkholderiales</taxon>
        <taxon>Oxalobacteraceae</taxon>
        <taxon>Telluria group</taxon>
        <taxon>Massilia</taxon>
    </lineage>
</organism>
<protein>
    <submittedName>
        <fullName evidence="1">Uncharacterized protein</fullName>
    </submittedName>
</protein>
<gene>
    <name evidence="1" type="ORF">CR103_21800</name>
</gene>
<dbReference type="AlphaFoldDB" id="A0A2G8SVH4"/>
<sequence>PHIRTVLRHLGDAFRKRTHVHLATLANELDATVFDDGEGPLRHIEYLPAFRHARLVQRQQMVALIA</sequence>
<keyword evidence="2" id="KW-1185">Reference proteome</keyword>
<feature type="non-terminal residue" evidence="1">
    <location>
        <position position="66"/>
    </location>
</feature>